<organism evidence="1 2">
    <name type="scientific">Aeribacillus alveayuensis</name>
    <dbReference type="NCBI Taxonomy" id="279215"/>
    <lineage>
        <taxon>Bacteria</taxon>
        <taxon>Bacillati</taxon>
        <taxon>Bacillota</taxon>
        <taxon>Bacilli</taxon>
        <taxon>Bacillales</taxon>
        <taxon>Bacillaceae</taxon>
        <taxon>Aeribacillus</taxon>
    </lineage>
</organism>
<proteinExistence type="predicted"/>
<evidence type="ECO:0000313" key="2">
    <source>
        <dbReference type="Proteomes" id="UP001225646"/>
    </source>
</evidence>
<sequence>MITCLQAIHSFELTDAAIAAKAVYQFYEQQSLEVLKSSAVGKMMIQYGYENELQTKNYSV</sequence>
<dbReference type="InterPro" id="IPR036702">
    <property type="entry name" value="ComB-like_sf"/>
</dbReference>
<name>A0ABT9VML7_9BACI</name>
<reference evidence="1 2" key="1">
    <citation type="submission" date="2023-07" db="EMBL/GenBank/DDBJ databases">
        <title>Genomic Encyclopedia of Type Strains, Phase IV (KMG-IV): sequencing the most valuable type-strain genomes for metagenomic binning, comparative biology and taxonomic classification.</title>
        <authorList>
            <person name="Goeker M."/>
        </authorList>
    </citation>
    <scope>NUCLEOTIDE SEQUENCE [LARGE SCALE GENOMIC DNA]</scope>
    <source>
        <strain evidence="1 2">DSM 19092</strain>
    </source>
</reference>
<keyword evidence="2" id="KW-1185">Reference proteome</keyword>
<dbReference type="Gene3D" id="3.90.1560.10">
    <property type="entry name" value="ComB-like"/>
    <property type="match status" value="1"/>
</dbReference>
<dbReference type="Proteomes" id="UP001225646">
    <property type="component" value="Unassembled WGS sequence"/>
</dbReference>
<evidence type="ECO:0000313" key="1">
    <source>
        <dbReference type="EMBL" id="MDQ0162218.1"/>
    </source>
</evidence>
<dbReference type="EMBL" id="JAUSTR010000003">
    <property type="protein sequence ID" value="MDQ0162218.1"/>
    <property type="molecule type" value="Genomic_DNA"/>
</dbReference>
<comment type="caution">
    <text evidence="1">The sequence shown here is derived from an EMBL/GenBank/DDBJ whole genome shotgun (WGS) entry which is preliminary data.</text>
</comment>
<accession>A0ABT9VML7</accession>
<gene>
    <name evidence="1" type="ORF">J2S06_001294</name>
</gene>
<protein>
    <submittedName>
        <fullName evidence="1">Uncharacterized protein</fullName>
    </submittedName>
</protein>